<evidence type="ECO:0000313" key="3">
    <source>
        <dbReference type="Proteomes" id="UP001576780"/>
    </source>
</evidence>
<accession>A0ABV4WGB8</accession>
<keyword evidence="1" id="KW-0812">Transmembrane</keyword>
<keyword evidence="3" id="KW-1185">Reference proteome</keyword>
<dbReference type="RefSeq" id="WP_413276569.1">
    <property type="nucleotide sequence ID" value="NZ_JBHFNT010000054.1"/>
</dbReference>
<keyword evidence="1" id="KW-1133">Transmembrane helix</keyword>
<organism evidence="2 3">
    <name type="scientific">Floridaenema evergladense BLCC-F167</name>
    <dbReference type="NCBI Taxonomy" id="3153639"/>
    <lineage>
        <taxon>Bacteria</taxon>
        <taxon>Bacillati</taxon>
        <taxon>Cyanobacteriota</taxon>
        <taxon>Cyanophyceae</taxon>
        <taxon>Oscillatoriophycideae</taxon>
        <taxon>Aerosakkonematales</taxon>
        <taxon>Aerosakkonemataceae</taxon>
        <taxon>Floridanema</taxon>
        <taxon>Floridanema evergladense</taxon>
    </lineage>
</organism>
<evidence type="ECO:0000313" key="2">
    <source>
        <dbReference type="EMBL" id="MFB2834126.1"/>
    </source>
</evidence>
<feature type="transmembrane region" description="Helical" evidence="1">
    <location>
        <begin position="20"/>
        <end position="40"/>
    </location>
</feature>
<keyword evidence="1" id="KW-0472">Membrane</keyword>
<name>A0ABV4WGB8_9CYAN</name>
<protein>
    <submittedName>
        <fullName evidence="2">Uncharacterized protein</fullName>
    </submittedName>
</protein>
<dbReference type="EMBL" id="JBHFNT010000054">
    <property type="protein sequence ID" value="MFB2834126.1"/>
    <property type="molecule type" value="Genomic_DNA"/>
</dbReference>
<comment type="caution">
    <text evidence="2">The sequence shown here is derived from an EMBL/GenBank/DDBJ whole genome shotgun (WGS) entry which is preliminary data.</text>
</comment>
<sequence>MSNKVKYLLLGLLVIGIANWFSHSYNFAMMGLITFLIAYLSKGMRRYRSHNPHSQDE</sequence>
<reference evidence="2 3" key="1">
    <citation type="submission" date="2024-09" db="EMBL/GenBank/DDBJ databases">
        <title>Floridaenema gen nov. (Aerosakkonemataceae, Aerosakkonematales ord. nov., Cyanobacteria) from benthic tropical and subtropical fresh waters, with the description of four new species.</title>
        <authorList>
            <person name="Moretto J.A."/>
            <person name="Berthold D.E."/>
            <person name="Lefler F.W."/>
            <person name="Huang I.-S."/>
            <person name="Laughinghouse H. IV."/>
        </authorList>
    </citation>
    <scope>NUCLEOTIDE SEQUENCE [LARGE SCALE GENOMIC DNA]</scope>
    <source>
        <strain evidence="2 3">BLCC-F167</strain>
    </source>
</reference>
<evidence type="ECO:0000256" key="1">
    <source>
        <dbReference type="SAM" id="Phobius"/>
    </source>
</evidence>
<proteinExistence type="predicted"/>
<gene>
    <name evidence="2" type="ORF">ACE1CA_06290</name>
</gene>
<dbReference type="Proteomes" id="UP001576780">
    <property type="component" value="Unassembled WGS sequence"/>
</dbReference>